<dbReference type="InterPro" id="IPR021840">
    <property type="entry name" value="DUF3433"/>
</dbReference>
<gene>
    <name evidence="2" type="ORF">P154DRAFT_566157</name>
</gene>
<name>A0A6A5W601_9PLEO</name>
<organism evidence="2 3">
    <name type="scientific">Amniculicola lignicola CBS 123094</name>
    <dbReference type="NCBI Taxonomy" id="1392246"/>
    <lineage>
        <taxon>Eukaryota</taxon>
        <taxon>Fungi</taxon>
        <taxon>Dikarya</taxon>
        <taxon>Ascomycota</taxon>
        <taxon>Pezizomycotina</taxon>
        <taxon>Dothideomycetes</taxon>
        <taxon>Pleosporomycetidae</taxon>
        <taxon>Pleosporales</taxon>
        <taxon>Amniculicolaceae</taxon>
        <taxon>Amniculicola</taxon>
    </lineage>
</organism>
<dbReference type="PANTHER" id="PTHR37544:SF3">
    <property type="entry name" value="SPRAY"/>
    <property type="match status" value="1"/>
</dbReference>
<feature type="transmembrane region" description="Helical" evidence="1">
    <location>
        <begin position="1135"/>
        <end position="1155"/>
    </location>
</feature>
<feature type="transmembrane region" description="Helical" evidence="1">
    <location>
        <begin position="484"/>
        <end position="505"/>
    </location>
</feature>
<proteinExistence type="predicted"/>
<keyword evidence="1" id="KW-0472">Membrane</keyword>
<sequence length="1256" mass="140677">MLFLPNWKLNPSHPSPLNTIPTRRKSWQPPALQRWNLLLAAIICWTLIAILQYLLAKSQKDSGILFAENVNNLPLHRSFMHLYMPTIVAVLFSIYWAWIDLDAKRSEPYYQLTKRNGALGNDSLLLHYPFDFIPLVPLIALKRRHWLVLCTSLSTVLLTFGVIPIQAGIFSSTQVSRTVKADFVLSANTLHVSNQSTGYTGSVYNIATFNETLPPYMTRDYVLRPFTAIEDDTTLNTTWTAQTTLYSLDLNCTRPKTRQVVLGPENSELDFEQDGCRLRIQRFYHYPDLQPFFALQRGRDGDGRLERFTDVVCNPYRHMFLIAYVRSDPFEATSLFCDILYYEQSVQAIVAKNSKTPLDFRPLGPKRALSPNVFNIPTFERAISLDISPRAAGALPVVPSLDDSWKKIANDNMIKLANLTCGRPVIDFMNPNDLADCYSRAFRLFFARAMTVVLEPNFNNTTSIEGDTTMTTEAVVVQQVFTHVAQGLLALVSISAVTLMVFTFYRGGNLFCDRLFSDPGTIASVMSLSSDNDDLLAKMQDLDHCAMGQIEDELKSSRFELLDVGYHTEHTLMSGQSTSSDSNSTQGHEKVPKAITDTVRPLEFHLGVAVLFVGFFATLIVTLAVLYVKSRLNGLPLPSKNKVVQNLIRSYLPTAIATLIEPMWILINRLLCMLQPIESLLSMEATARLSININYNSLPSQLTLFTALRSKHFMLASVCVMVLLANLLAITFSGLFFQDLQIISKEAEFRLLWNPRSPASLTRADNYTFRGPVLFADSNLTAGTQLPPWTDEHRLYVPFQVDPIGRTRQNATSRANTKAIGMEAECEDLRLGTDYDLSLSLPIIQPVLNLSITTKPNGKLANCLATAILRLKIDTQEALTMDMQEDLPCHTGQLGAEFVLGFSSAGDSTTPAEIARCKSNVILGWIRLPADTPIPCDTFRAFNYLAGRPLDQGDRSSPLPWSADITNFQVEARHMKFMTCKPKLVFGDATVTVDKSGYITTPIRDFQAQGGERLSLLQQFGWDQEDSPAGQALKAVTKLRYGGIDETPFHNDTFANDPFNYFMRRETNNSRFTDPAQPLPELSEVEPALSKTMARLGAILLGLDKELLLQPSNSSDILRGHILFEEERLLMKKSLFIISEIILSLYVITAILVFINRPKKYLPRLPHSIAAIISLFAASSAVRDLRGTSQFTTKERTEFLDKSGFVYGYGSYTGVDGGVHVGIERAPFLRRRTTGRSRIGTFFSSSTFSSKAKSWF</sequence>
<reference evidence="2" key="1">
    <citation type="journal article" date="2020" name="Stud. Mycol.">
        <title>101 Dothideomycetes genomes: a test case for predicting lifestyles and emergence of pathogens.</title>
        <authorList>
            <person name="Haridas S."/>
            <person name="Albert R."/>
            <person name="Binder M."/>
            <person name="Bloem J."/>
            <person name="Labutti K."/>
            <person name="Salamov A."/>
            <person name="Andreopoulos B."/>
            <person name="Baker S."/>
            <person name="Barry K."/>
            <person name="Bills G."/>
            <person name="Bluhm B."/>
            <person name="Cannon C."/>
            <person name="Castanera R."/>
            <person name="Culley D."/>
            <person name="Daum C."/>
            <person name="Ezra D."/>
            <person name="Gonzalez J."/>
            <person name="Henrissat B."/>
            <person name="Kuo A."/>
            <person name="Liang C."/>
            <person name="Lipzen A."/>
            <person name="Lutzoni F."/>
            <person name="Magnuson J."/>
            <person name="Mondo S."/>
            <person name="Nolan M."/>
            <person name="Ohm R."/>
            <person name="Pangilinan J."/>
            <person name="Park H.-J."/>
            <person name="Ramirez L."/>
            <person name="Alfaro M."/>
            <person name="Sun H."/>
            <person name="Tritt A."/>
            <person name="Yoshinaga Y."/>
            <person name="Zwiers L.-H."/>
            <person name="Turgeon B."/>
            <person name="Goodwin S."/>
            <person name="Spatafora J."/>
            <person name="Crous P."/>
            <person name="Grigoriev I."/>
        </authorList>
    </citation>
    <scope>NUCLEOTIDE SEQUENCE</scope>
    <source>
        <strain evidence="2">CBS 123094</strain>
    </source>
</reference>
<feature type="transmembrane region" description="Helical" evidence="1">
    <location>
        <begin position="35"/>
        <end position="56"/>
    </location>
</feature>
<feature type="transmembrane region" description="Helical" evidence="1">
    <location>
        <begin position="713"/>
        <end position="737"/>
    </location>
</feature>
<dbReference type="PANTHER" id="PTHR37544">
    <property type="entry name" value="SPRAY-RELATED"/>
    <property type="match status" value="1"/>
</dbReference>
<feature type="transmembrane region" description="Helical" evidence="1">
    <location>
        <begin position="606"/>
        <end position="628"/>
    </location>
</feature>
<dbReference type="OrthoDB" id="3248909at2759"/>
<evidence type="ECO:0000256" key="1">
    <source>
        <dbReference type="SAM" id="Phobius"/>
    </source>
</evidence>
<feature type="transmembrane region" description="Helical" evidence="1">
    <location>
        <begin position="648"/>
        <end position="667"/>
    </location>
</feature>
<dbReference type="EMBL" id="ML977627">
    <property type="protein sequence ID" value="KAF1996249.1"/>
    <property type="molecule type" value="Genomic_DNA"/>
</dbReference>
<keyword evidence="3" id="KW-1185">Reference proteome</keyword>
<keyword evidence="1" id="KW-1133">Transmembrane helix</keyword>
<feature type="transmembrane region" description="Helical" evidence="1">
    <location>
        <begin position="82"/>
        <end position="99"/>
    </location>
</feature>
<dbReference type="Pfam" id="PF11915">
    <property type="entry name" value="DUF3433"/>
    <property type="match status" value="2"/>
</dbReference>
<feature type="transmembrane region" description="Helical" evidence="1">
    <location>
        <begin position="146"/>
        <end position="170"/>
    </location>
</feature>
<protein>
    <submittedName>
        <fullName evidence="2">Uncharacterized protein</fullName>
    </submittedName>
</protein>
<keyword evidence="1" id="KW-0812">Transmembrane</keyword>
<dbReference type="AlphaFoldDB" id="A0A6A5W601"/>
<dbReference type="Proteomes" id="UP000799779">
    <property type="component" value="Unassembled WGS sequence"/>
</dbReference>
<evidence type="ECO:0000313" key="3">
    <source>
        <dbReference type="Proteomes" id="UP000799779"/>
    </source>
</evidence>
<accession>A0A6A5W601</accession>
<evidence type="ECO:0000313" key="2">
    <source>
        <dbReference type="EMBL" id="KAF1996249.1"/>
    </source>
</evidence>